<protein>
    <submittedName>
        <fullName evidence="1">Uncharacterized protein</fullName>
    </submittedName>
</protein>
<gene>
    <name evidence="1" type="ORF">O6H91_22G030800</name>
</gene>
<name>A0ACC2AEA7_DIPCM</name>
<accession>A0ACC2AEA7</accession>
<dbReference type="Proteomes" id="UP001162992">
    <property type="component" value="Chromosome 22"/>
</dbReference>
<comment type="caution">
    <text evidence="1">The sequence shown here is derived from an EMBL/GenBank/DDBJ whole genome shotgun (WGS) entry which is preliminary data.</text>
</comment>
<keyword evidence="2" id="KW-1185">Reference proteome</keyword>
<proteinExistence type="predicted"/>
<organism evidence="1 2">
    <name type="scientific">Diphasiastrum complanatum</name>
    <name type="common">Issler's clubmoss</name>
    <name type="synonym">Lycopodium complanatum</name>
    <dbReference type="NCBI Taxonomy" id="34168"/>
    <lineage>
        <taxon>Eukaryota</taxon>
        <taxon>Viridiplantae</taxon>
        <taxon>Streptophyta</taxon>
        <taxon>Embryophyta</taxon>
        <taxon>Tracheophyta</taxon>
        <taxon>Lycopodiopsida</taxon>
        <taxon>Lycopodiales</taxon>
        <taxon>Lycopodiaceae</taxon>
        <taxon>Lycopodioideae</taxon>
        <taxon>Diphasiastrum</taxon>
    </lineage>
</organism>
<reference evidence="2" key="1">
    <citation type="journal article" date="2024" name="Proc. Natl. Acad. Sci. U.S.A.">
        <title>Extraordinary preservation of gene collinearity over three hundred million years revealed in homosporous lycophytes.</title>
        <authorList>
            <person name="Li C."/>
            <person name="Wickell D."/>
            <person name="Kuo L.Y."/>
            <person name="Chen X."/>
            <person name="Nie B."/>
            <person name="Liao X."/>
            <person name="Peng D."/>
            <person name="Ji J."/>
            <person name="Jenkins J."/>
            <person name="Williams M."/>
            <person name="Shu S."/>
            <person name="Plott C."/>
            <person name="Barry K."/>
            <person name="Rajasekar S."/>
            <person name="Grimwood J."/>
            <person name="Han X."/>
            <person name="Sun S."/>
            <person name="Hou Z."/>
            <person name="He W."/>
            <person name="Dai G."/>
            <person name="Sun C."/>
            <person name="Schmutz J."/>
            <person name="Leebens-Mack J.H."/>
            <person name="Li F.W."/>
            <person name="Wang L."/>
        </authorList>
    </citation>
    <scope>NUCLEOTIDE SEQUENCE [LARGE SCALE GENOMIC DNA]</scope>
    <source>
        <strain evidence="2">cv. PW_Plant_1</strain>
    </source>
</reference>
<dbReference type="EMBL" id="CM055113">
    <property type="protein sequence ID" value="KAJ7515843.1"/>
    <property type="molecule type" value="Genomic_DNA"/>
</dbReference>
<evidence type="ECO:0000313" key="1">
    <source>
        <dbReference type="EMBL" id="KAJ7515843.1"/>
    </source>
</evidence>
<sequence length="204" mass="22495">MSDVEEFRLISPAFPNQGKIPRKFTGDGAGALKDLSPPLEWYGVPEGSQSLALIVEDPDAPDPQHPIVPWVHWVVINIPPTLKGLPAGFSTKRVDENSEYAQMQEGVNDWKVPGYRGPNPPVGNHRYVFTLYALDTELNLGNKVTKEKVLDAIEGHVLGEARLIGYYTKEKHVSGHDQYMPPGAPHPSGPGFPDVIKAKHPTHR</sequence>
<evidence type="ECO:0000313" key="2">
    <source>
        <dbReference type="Proteomes" id="UP001162992"/>
    </source>
</evidence>